<sequence length="111" mass="12804">MYSAALFILSINCFVSSFSKFTDIEYRCGCLPIQMHSPYFLLHKKHLAMGSSETVIEDKDEKTQVLEGITATDYLKFNESIVMKQDKEARHGMLDLEIFKAFLMGQKRLLK</sequence>
<reference evidence="2" key="1">
    <citation type="journal article" date="2022" name="Mol. Ecol. Resour.">
        <title>The genomes of chicory, endive, great burdock and yacon provide insights into Asteraceae palaeo-polyploidization history and plant inulin production.</title>
        <authorList>
            <person name="Fan W."/>
            <person name="Wang S."/>
            <person name="Wang H."/>
            <person name="Wang A."/>
            <person name="Jiang F."/>
            <person name="Liu H."/>
            <person name="Zhao H."/>
            <person name="Xu D."/>
            <person name="Zhang Y."/>
        </authorList>
    </citation>
    <scope>NUCLEOTIDE SEQUENCE [LARGE SCALE GENOMIC DNA]</scope>
    <source>
        <strain evidence="2">cv. Punajuju</strain>
    </source>
</reference>
<dbReference type="Proteomes" id="UP001055811">
    <property type="component" value="Linkage Group LG03"/>
</dbReference>
<dbReference type="EMBL" id="CM042011">
    <property type="protein sequence ID" value="KAI3765215.1"/>
    <property type="molecule type" value="Genomic_DNA"/>
</dbReference>
<evidence type="ECO:0000313" key="1">
    <source>
        <dbReference type="EMBL" id="KAI3765215.1"/>
    </source>
</evidence>
<protein>
    <submittedName>
        <fullName evidence="1">Uncharacterized protein</fullName>
    </submittedName>
</protein>
<name>A0ACB9F2T3_CICIN</name>
<comment type="caution">
    <text evidence="1">The sequence shown here is derived from an EMBL/GenBank/DDBJ whole genome shotgun (WGS) entry which is preliminary data.</text>
</comment>
<reference evidence="1 2" key="2">
    <citation type="journal article" date="2022" name="Mol. Ecol. Resour.">
        <title>The genomes of chicory, endive, great burdock and yacon provide insights into Asteraceae paleo-polyploidization history and plant inulin production.</title>
        <authorList>
            <person name="Fan W."/>
            <person name="Wang S."/>
            <person name="Wang H."/>
            <person name="Wang A."/>
            <person name="Jiang F."/>
            <person name="Liu H."/>
            <person name="Zhao H."/>
            <person name="Xu D."/>
            <person name="Zhang Y."/>
        </authorList>
    </citation>
    <scope>NUCLEOTIDE SEQUENCE [LARGE SCALE GENOMIC DNA]</scope>
    <source>
        <strain evidence="2">cv. Punajuju</strain>
        <tissue evidence="1">Leaves</tissue>
    </source>
</reference>
<keyword evidence="2" id="KW-1185">Reference proteome</keyword>
<evidence type="ECO:0000313" key="2">
    <source>
        <dbReference type="Proteomes" id="UP001055811"/>
    </source>
</evidence>
<organism evidence="1 2">
    <name type="scientific">Cichorium intybus</name>
    <name type="common">Chicory</name>
    <dbReference type="NCBI Taxonomy" id="13427"/>
    <lineage>
        <taxon>Eukaryota</taxon>
        <taxon>Viridiplantae</taxon>
        <taxon>Streptophyta</taxon>
        <taxon>Embryophyta</taxon>
        <taxon>Tracheophyta</taxon>
        <taxon>Spermatophyta</taxon>
        <taxon>Magnoliopsida</taxon>
        <taxon>eudicotyledons</taxon>
        <taxon>Gunneridae</taxon>
        <taxon>Pentapetalae</taxon>
        <taxon>asterids</taxon>
        <taxon>campanulids</taxon>
        <taxon>Asterales</taxon>
        <taxon>Asteraceae</taxon>
        <taxon>Cichorioideae</taxon>
        <taxon>Cichorieae</taxon>
        <taxon>Cichoriinae</taxon>
        <taxon>Cichorium</taxon>
    </lineage>
</organism>
<proteinExistence type="predicted"/>
<accession>A0ACB9F2T3</accession>
<gene>
    <name evidence="1" type="ORF">L2E82_15243</name>
</gene>